<accession>A0AAW1XN37</accession>
<dbReference type="EMBL" id="JBEDUW010000003">
    <property type="protein sequence ID" value="KAK9938138.1"/>
    <property type="molecule type" value="Genomic_DNA"/>
</dbReference>
<organism evidence="1 2">
    <name type="scientific">Rubus argutus</name>
    <name type="common">Southern blackberry</name>
    <dbReference type="NCBI Taxonomy" id="59490"/>
    <lineage>
        <taxon>Eukaryota</taxon>
        <taxon>Viridiplantae</taxon>
        <taxon>Streptophyta</taxon>
        <taxon>Embryophyta</taxon>
        <taxon>Tracheophyta</taxon>
        <taxon>Spermatophyta</taxon>
        <taxon>Magnoliopsida</taxon>
        <taxon>eudicotyledons</taxon>
        <taxon>Gunneridae</taxon>
        <taxon>Pentapetalae</taxon>
        <taxon>rosids</taxon>
        <taxon>fabids</taxon>
        <taxon>Rosales</taxon>
        <taxon>Rosaceae</taxon>
        <taxon>Rosoideae</taxon>
        <taxon>Rosoideae incertae sedis</taxon>
        <taxon>Rubus</taxon>
    </lineage>
</organism>
<proteinExistence type="predicted"/>
<reference evidence="1 2" key="1">
    <citation type="journal article" date="2023" name="G3 (Bethesda)">
        <title>A chromosome-length genome assembly and annotation of blackberry (Rubus argutus, cv. 'Hillquist').</title>
        <authorList>
            <person name="Bruna T."/>
            <person name="Aryal R."/>
            <person name="Dudchenko O."/>
            <person name="Sargent D.J."/>
            <person name="Mead D."/>
            <person name="Buti M."/>
            <person name="Cavallini A."/>
            <person name="Hytonen T."/>
            <person name="Andres J."/>
            <person name="Pham M."/>
            <person name="Weisz D."/>
            <person name="Mascagni F."/>
            <person name="Usai G."/>
            <person name="Natali L."/>
            <person name="Bassil N."/>
            <person name="Fernandez G.E."/>
            <person name="Lomsadze A."/>
            <person name="Armour M."/>
            <person name="Olukolu B."/>
            <person name="Poorten T."/>
            <person name="Britton C."/>
            <person name="Davik J."/>
            <person name="Ashrafi H."/>
            <person name="Aiden E.L."/>
            <person name="Borodovsky M."/>
            <person name="Worthington M."/>
        </authorList>
    </citation>
    <scope>NUCLEOTIDE SEQUENCE [LARGE SCALE GENOMIC DNA]</scope>
    <source>
        <strain evidence="1">PI 553951</strain>
    </source>
</reference>
<dbReference type="Proteomes" id="UP001457282">
    <property type="component" value="Unassembled WGS sequence"/>
</dbReference>
<keyword evidence="2" id="KW-1185">Reference proteome</keyword>
<gene>
    <name evidence="1" type="ORF">M0R45_014894</name>
</gene>
<dbReference type="AlphaFoldDB" id="A0AAW1XN37"/>
<protein>
    <submittedName>
        <fullName evidence="1">Uncharacterized protein</fullName>
    </submittedName>
</protein>
<evidence type="ECO:0000313" key="2">
    <source>
        <dbReference type="Proteomes" id="UP001457282"/>
    </source>
</evidence>
<sequence length="104" mass="12163">MVMNYRAVEAWEREIDACCCLGYVDIFLLGFVDGRLGTIAENGEIGHGVNWRPRLIKQRFLAFFRIWARTVRQIPTRYAPVRHFVLKARQARPKTTFDLHVLSI</sequence>
<evidence type="ECO:0000313" key="1">
    <source>
        <dbReference type="EMBL" id="KAK9938138.1"/>
    </source>
</evidence>
<name>A0AAW1XN37_RUBAR</name>
<comment type="caution">
    <text evidence="1">The sequence shown here is derived from an EMBL/GenBank/DDBJ whole genome shotgun (WGS) entry which is preliminary data.</text>
</comment>